<keyword evidence="3" id="KW-1185">Reference proteome</keyword>
<organism evidence="2 3">
    <name type="scientific">Leptospira ainlahdjerensis</name>
    <dbReference type="NCBI Taxonomy" id="2810033"/>
    <lineage>
        <taxon>Bacteria</taxon>
        <taxon>Pseudomonadati</taxon>
        <taxon>Spirochaetota</taxon>
        <taxon>Spirochaetia</taxon>
        <taxon>Leptospirales</taxon>
        <taxon>Leptospiraceae</taxon>
        <taxon>Leptospira</taxon>
    </lineage>
</organism>
<dbReference type="InterPro" id="IPR054252">
    <property type="entry name" value="Pam3_gp18"/>
</dbReference>
<sequence length="112" mass="13179">MNEFSYLPVDPNVFPIRYTYPIGDNEYEFEFAQNKLEDFITVVVRDQEDRILFSSRLIYGVPLNHIVVDGFPITIRITPFDLNDYYKDEFVDILVNVRTFGNQVKLYLGGEI</sequence>
<feature type="domain" description="Cyanophage baseplate Pam3 plug gp18" evidence="1">
    <location>
        <begin position="5"/>
        <end position="109"/>
    </location>
</feature>
<evidence type="ECO:0000313" key="2">
    <source>
        <dbReference type="EMBL" id="MBM9576958.1"/>
    </source>
</evidence>
<gene>
    <name evidence="2" type="ORF">JWG45_07305</name>
</gene>
<reference evidence="2 3" key="1">
    <citation type="submission" date="2021-02" db="EMBL/GenBank/DDBJ databases">
        <title>Leptospira ainlahdjerensis sp. nov., Leptospira ainazelensis sp. nov., Leptospira abararensis sp. nov. and Leptospira chreensis sp. nov., four new species isolated from water sources in Algeria.</title>
        <authorList>
            <person name="Amara Korba A."/>
            <person name="Kainiu M."/>
            <person name="Vincent A.T."/>
            <person name="Mariet J.-F."/>
            <person name="Veyrier F.J."/>
            <person name="Goarant C."/>
            <person name="Picardeau M."/>
        </authorList>
    </citation>
    <scope>NUCLEOTIDE SEQUENCE [LARGE SCALE GENOMIC DNA]</scope>
    <source>
        <strain evidence="2 3">201903070</strain>
    </source>
</reference>
<dbReference type="Proteomes" id="UP000724686">
    <property type="component" value="Unassembled WGS sequence"/>
</dbReference>
<name>A0ABS2UAJ3_9LEPT</name>
<accession>A0ABS2UAJ3</accession>
<protein>
    <recommendedName>
        <fullName evidence="1">Cyanophage baseplate Pam3 plug gp18 domain-containing protein</fullName>
    </recommendedName>
</protein>
<evidence type="ECO:0000313" key="3">
    <source>
        <dbReference type="Proteomes" id="UP000724686"/>
    </source>
</evidence>
<dbReference type="EMBL" id="JAFFPU010000029">
    <property type="protein sequence ID" value="MBM9576958.1"/>
    <property type="molecule type" value="Genomic_DNA"/>
</dbReference>
<evidence type="ECO:0000259" key="1">
    <source>
        <dbReference type="Pfam" id="PF22479"/>
    </source>
</evidence>
<dbReference type="Pfam" id="PF22479">
    <property type="entry name" value="Pam3_gp18"/>
    <property type="match status" value="1"/>
</dbReference>
<proteinExistence type="predicted"/>
<dbReference type="RefSeq" id="WP_205279106.1">
    <property type="nucleotide sequence ID" value="NZ_JAFFPU010000029.1"/>
</dbReference>
<comment type="caution">
    <text evidence="2">The sequence shown here is derived from an EMBL/GenBank/DDBJ whole genome shotgun (WGS) entry which is preliminary data.</text>
</comment>